<comment type="similarity">
    <text evidence="1">Belongs to the FAH family.</text>
</comment>
<dbReference type="InterPro" id="IPR011234">
    <property type="entry name" value="Fumarylacetoacetase-like_C"/>
</dbReference>
<reference evidence="4 5" key="1">
    <citation type="submission" date="2020-04" db="EMBL/GenBank/DDBJ databases">
        <title>MicrobeNet Type strains.</title>
        <authorList>
            <person name="Nicholson A.C."/>
        </authorList>
    </citation>
    <scope>NUCLEOTIDE SEQUENCE [LARGE SCALE GENOMIC DNA]</scope>
    <source>
        <strain evidence="4 5">ATCC BAA-277</strain>
    </source>
</reference>
<dbReference type="PANTHER" id="PTHR42796">
    <property type="entry name" value="FUMARYLACETOACETATE HYDROLASE DOMAIN-CONTAINING PROTEIN 2A-RELATED"/>
    <property type="match status" value="1"/>
</dbReference>
<dbReference type="PANTHER" id="PTHR42796:SF4">
    <property type="entry name" value="FUMARYLACETOACETATE HYDROLASE DOMAIN-CONTAINING PROTEIN 2A"/>
    <property type="match status" value="1"/>
</dbReference>
<dbReference type="GO" id="GO:0019752">
    <property type="term" value="P:carboxylic acid metabolic process"/>
    <property type="evidence" value="ECO:0007669"/>
    <property type="project" value="UniProtKB-ARBA"/>
</dbReference>
<dbReference type="InterPro" id="IPR051121">
    <property type="entry name" value="FAH"/>
</dbReference>
<dbReference type="GO" id="GO:0016787">
    <property type="term" value="F:hydrolase activity"/>
    <property type="evidence" value="ECO:0007669"/>
    <property type="project" value="UniProtKB-KW"/>
</dbReference>
<feature type="domain" description="Fumarylacetoacetase-like C-terminal" evidence="3">
    <location>
        <begin position="75"/>
        <end position="279"/>
    </location>
</feature>
<dbReference type="GO" id="GO:0046872">
    <property type="term" value="F:metal ion binding"/>
    <property type="evidence" value="ECO:0007669"/>
    <property type="project" value="UniProtKB-KW"/>
</dbReference>
<dbReference type="AlphaFoldDB" id="A0A846Z1Q2"/>
<evidence type="ECO:0000256" key="1">
    <source>
        <dbReference type="ARBA" id="ARBA00010211"/>
    </source>
</evidence>
<name>A0A846Z1Q2_9ACTN</name>
<gene>
    <name evidence="4" type="ORF">HGB48_26160</name>
</gene>
<dbReference type="Gene3D" id="3.90.850.10">
    <property type="entry name" value="Fumarylacetoacetase-like, C-terminal domain"/>
    <property type="match status" value="1"/>
</dbReference>
<dbReference type="SUPFAM" id="SSF56529">
    <property type="entry name" value="FAH"/>
    <property type="match status" value="1"/>
</dbReference>
<dbReference type="Pfam" id="PF01557">
    <property type="entry name" value="FAA_hydrolase"/>
    <property type="match status" value="1"/>
</dbReference>
<dbReference type="EMBL" id="JAAXPI010000049">
    <property type="protein sequence ID" value="NKZ07200.1"/>
    <property type="molecule type" value="Genomic_DNA"/>
</dbReference>
<organism evidence="4 5">
    <name type="scientific">Actinomadura latina</name>
    <dbReference type="NCBI Taxonomy" id="163603"/>
    <lineage>
        <taxon>Bacteria</taxon>
        <taxon>Bacillati</taxon>
        <taxon>Actinomycetota</taxon>
        <taxon>Actinomycetes</taxon>
        <taxon>Streptosporangiales</taxon>
        <taxon>Thermomonosporaceae</taxon>
        <taxon>Actinomadura</taxon>
    </lineage>
</organism>
<accession>A0A846Z1Q2</accession>
<keyword evidence="2" id="KW-0479">Metal-binding</keyword>
<comment type="caution">
    <text evidence="4">The sequence shown here is derived from an EMBL/GenBank/DDBJ whole genome shotgun (WGS) entry which is preliminary data.</text>
</comment>
<dbReference type="RefSeq" id="WP_067640385.1">
    <property type="nucleotide sequence ID" value="NZ_JAAXPI010000049.1"/>
</dbReference>
<evidence type="ECO:0000256" key="2">
    <source>
        <dbReference type="ARBA" id="ARBA00022723"/>
    </source>
</evidence>
<sequence length="282" mass="30389">MKLLTYHVDGAVRFGALHEDAIIDVSTRLPETPSIRAVLEAGALERVAEVVAGVAGPDRRLSDVNLLPVVPDPGKIICAGVNYRAHRDEAGRSEARYPTLFTRFADTQIAAGADALRPTESDRFDYEGELAVVIGKRGSHIPEAEAMSFVAGYSCYNDFTVRDWQRHSSQWIPGKNFPGTGAFGPWLITADEIDDVASLKLETRVNGEIRQSASVADLIFSIPSLISYVSRFTPLSPGDVLVTGTPGGVGMFREPPTFLEPGDVVEVEIHGVGLLRNAVASS</sequence>
<protein>
    <submittedName>
        <fullName evidence="4">Fumarylacetoacetate hydrolase family protein</fullName>
    </submittedName>
</protein>
<dbReference type="FunFam" id="3.90.850.10:FF:000002">
    <property type="entry name" value="2-hydroxyhepta-2,4-diene-1,7-dioate isomerase"/>
    <property type="match status" value="1"/>
</dbReference>
<evidence type="ECO:0000313" key="5">
    <source>
        <dbReference type="Proteomes" id="UP000579250"/>
    </source>
</evidence>
<dbReference type="GO" id="GO:0016853">
    <property type="term" value="F:isomerase activity"/>
    <property type="evidence" value="ECO:0007669"/>
    <property type="project" value="UniProtKB-ARBA"/>
</dbReference>
<keyword evidence="5" id="KW-1185">Reference proteome</keyword>
<dbReference type="InterPro" id="IPR036663">
    <property type="entry name" value="Fumarylacetoacetase_C_sf"/>
</dbReference>
<proteinExistence type="inferred from homology"/>
<evidence type="ECO:0000259" key="3">
    <source>
        <dbReference type="Pfam" id="PF01557"/>
    </source>
</evidence>
<evidence type="ECO:0000313" key="4">
    <source>
        <dbReference type="EMBL" id="NKZ07200.1"/>
    </source>
</evidence>
<dbReference type="Proteomes" id="UP000579250">
    <property type="component" value="Unassembled WGS sequence"/>
</dbReference>
<keyword evidence="4" id="KW-0378">Hydrolase</keyword>